<dbReference type="PANTHER" id="PTHR30348:SF9">
    <property type="entry name" value="UPF0759 PROTEIN YECE"/>
    <property type="match status" value="1"/>
</dbReference>
<sequence length="324" mass="36686">MALQCGITVQCSDAIAMFWLGCAFWSYKEWAGEFFPPGSRPTDYLRLYSQRLRAVEGNTTFYATPDAATIRRWAAETPPGFAFCPKLPRTVSHAGSLVPQLPEALAFVERLHALGDRLGPLFLQLPPSYGPDAIDDLEQFLMQFLQCWQERFPDRFSTTIAEPRSLAKSDPLPRSGLSVEVRHPSWFVASHADRLTDCLASLGVARVLLDTRPVYWTPDDPQVGARRKPDVPLHPQVTAGFTHVRFISHPEPARNDRFLNEWAERVAAWLHQGTQVYFFVHCPQETRSPHTARDFQKRLEALGAPVPSLPWDRLAPAPEQLRLF</sequence>
<dbReference type="InterPro" id="IPR036520">
    <property type="entry name" value="UPF0759_sf"/>
</dbReference>
<dbReference type="InParanoid" id="U5D7D1"/>
<dbReference type="AlphaFoldDB" id="U5D7D1"/>
<evidence type="ECO:0008006" key="3">
    <source>
        <dbReference type="Google" id="ProtNLM"/>
    </source>
</evidence>
<dbReference type="SUPFAM" id="SSF117396">
    <property type="entry name" value="TM1631-like"/>
    <property type="match status" value="1"/>
</dbReference>
<dbReference type="eggNOG" id="COG1801">
    <property type="taxonomic scope" value="Bacteria"/>
</dbReference>
<gene>
    <name evidence="1" type="ORF">KR51_00030860</name>
</gene>
<organism evidence="1 2">
    <name type="scientific">Rubidibacter lacunae KORDI 51-2</name>
    <dbReference type="NCBI Taxonomy" id="582515"/>
    <lineage>
        <taxon>Bacteria</taxon>
        <taxon>Bacillati</taxon>
        <taxon>Cyanobacteriota</taxon>
        <taxon>Cyanophyceae</taxon>
        <taxon>Oscillatoriophycideae</taxon>
        <taxon>Chroococcales</taxon>
        <taxon>Aphanothecaceae</taxon>
        <taxon>Rubidibacter</taxon>
    </lineage>
</organism>
<dbReference type="PANTHER" id="PTHR30348">
    <property type="entry name" value="UNCHARACTERIZED PROTEIN YECE"/>
    <property type="match status" value="1"/>
</dbReference>
<dbReference type="PATRIC" id="fig|582515.4.peg.3470"/>
<evidence type="ECO:0000313" key="1">
    <source>
        <dbReference type="EMBL" id="ERN40538.1"/>
    </source>
</evidence>
<dbReference type="Pfam" id="PF01904">
    <property type="entry name" value="DUF72"/>
    <property type="match status" value="1"/>
</dbReference>
<dbReference type="RefSeq" id="WP_022608684.1">
    <property type="nucleotide sequence ID" value="NZ_ASSJ01000076.1"/>
</dbReference>
<dbReference type="EMBL" id="ASSJ01000076">
    <property type="protein sequence ID" value="ERN40538.1"/>
    <property type="molecule type" value="Genomic_DNA"/>
</dbReference>
<dbReference type="InterPro" id="IPR002763">
    <property type="entry name" value="DUF72"/>
</dbReference>
<keyword evidence="2" id="KW-1185">Reference proteome</keyword>
<name>U5D7D1_9CHRO</name>
<protein>
    <recommendedName>
        <fullName evidence="3">DUF72 domain-containing protein</fullName>
    </recommendedName>
</protein>
<comment type="caution">
    <text evidence="1">The sequence shown here is derived from an EMBL/GenBank/DDBJ whole genome shotgun (WGS) entry which is preliminary data.</text>
</comment>
<proteinExistence type="predicted"/>
<dbReference type="STRING" id="582515.KR51_00030860"/>
<reference evidence="1 2" key="1">
    <citation type="submission" date="2013-05" db="EMBL/GenBank/DDBJ databases">
        <title>Draft genome sequence of Rubidibacter lacunae KORDI 51-2.</title>
        <authorList>
            <person name="Choi D.H."/>
            <person name="Noh J.H."/>
            <person name="Kwon K.-K."/>
            <person name="Lee J.-H."/>
            <person name="Ryu J.-Y."/>
        </authorList>
    </citation>
    <scope>NUCLEOTIDE SEQUENCE [LARGE SCALE GENOMIC DNA]</scope>
    <source>
        <strain evidence="1 2">KORDI 51-2</strain>
    </source>
</reference>
<accession>U5D7D1</accession>
<dbReference type="Proteomes" id="UP000016960">
    <property type="component" value="Unassembled WGS sequence"/>
</dbReference>
<evidence type="ECO:0000313" key="2">
    <source>
        <dbReference type="Proteomes" id="UP000016960"/>
    </source>
</evidence>
<dbReference type="Gene3D" id="3.20.20.410">
    <property type="entry name" value="Protein of unknown function UPF0759"/>
    <property type="match status" value="1"/>
</dbReference>